<dbReference type="RefSeq" id="WP_371634886.1">
    <property type="nucleotide sequence ID" value="NZ_CP108062.1"/>
</dbReference>
<evidence type="ECO:0000256" key="1">
    <source>
        <dbReference type="ARBA" id="ARBA00001946"/>
    </source>
</evidence>
<feature type="domain" description="Nudix hydrolase" evidence="5">
    <location>
        <begin position="29"/>
        <end position="165"/>
    </location>
</feature>
<accession>A0ABZ1L1L8</accession>
<evidence type="ECO:0000256" key="2">
    <source>
        <dbReference type="ARBA" id="ARBA00022801"/>
    </source>
</evidence>
<feature type="region of interest" description="Disordered" evidence="4">
    <location>
        <begin position="1"/>
        <end position="20"/>
    </location>
</feature>
<protein>
    <submittedName>
        <fullName evidence="6">NUDIX hydrolase</fullName>
    </submittedName>
</protein>
<dbReference type="InterPro" id="IPR000086">
    <property type="entry name" value="NUDIX_hydrolase_dom"/>
</dbReference>
<dbReference type="InterPro" id="IPR020084">
    <property type="entry name" value="NUDIX_hydrolase_CS"/>
</dbReference>
<dbReference type="PROSITE" id="PS00893">
    <property type="entry name" value="NUDIX_BOX"/>
    <property type="match status" value="1"/>
</dbReference>
<dbReference type="InterPro" id="IPR015797">
    <property type="entry name" value="NUDIX_hydrolase-like_dom_sf"/>
</dbReference>
<proteinExistence type="predicted"/>
<dbReference type="PANTHER" id="PTHR43046">
    <property type="entry name" value="GDP-MANNOSE MANNOSYL HYDROLASE"/>
    <property type="match status" value="1"/>
</dbReference>
<dbReference type="Gene3D" id="3.90.79.10">
    <property type="entry name" value="Nucleoside Triphosphate Pyrophosphohydrolase"/>
    <property type="match status" value="2"/>
</dbReference>
<dbReference type="Proteomes" id="UP001622594">
    <property type="component" value="Chromosome"/>
</dbReference>
<evidence type="ECO:0000313" key="6">
    <source>
        <dbReference type="EMBL" id="WTR68412.1"/>
    </source>
</evidence>
<dbReference type="GO" id="GO:0016787">
    <property type="term" value="F:hydrolase activity"/>
    <property type="evidence" value="ECO:0007669"/>
    <property type="project" value="UniProtKB-KW"/>
</dbReference>
<reference evidence="6 7" key="1">
    <citation type="submission" date="2022-10" db="EMBL/GenBank/DDBJ databases">
        <title>The complete genomes of actinobacterial strains from the NBC collection.</title>
        <authorList>
            <person name="Joergensen T.S."/>
            <person name="Alvarez Arevalo M."/>
            <person name="Sterndorff E.B."/>
            <person name="Faurdal D."/>
            <person name="Vuksanovic O."/>
            <person name="Mourched A.-S."/>
            <person name="Charusanti P."/>
            <person name="Shaw S."/>
            <person name="Blin K."/>
            <person name="Weber T."/>
        </authorList>
    </citation>
    <scope>NUCLEOTIDE SEQUENCE [LARGE SCALE GENOMIC DNA]</scope>
    <source>
        <strain evidence="6 7">NBC_00123</strain>
    </source>
</reference>
<gene>
    <name evidence="6" type="ORF">OG814_03590</name>
</gene>
<keyword evidence="3" id="KW-0460">Magnesium</keyword>
<evidence type="ECO:0000256" key="3">
    <source>
        <dbReference type="ARBA" id="ARBA00022842"/>
    </source>
</evidence>
<sequence length="370" mass="38996">MTTTASTPDKSPGPEPTDEEYGILRASGALWAGCSVLITDRHGQVLVQHVDYLDTCLLPGGAVDKGESPAQAAARELQEELGVALTVDRGLAVDWVSVGSVGAPASMRFPGELLHVFDGGTWSDEQIAAIRLPEREITSIEFVEPAGLPGLLAARDARRALSALRARVNAGGAVLLEDGRPIAPSVLDTVGILRTPQARHHYPFHAAPVPEHLPVRQSWVWAFAPDGRVLVLLDPDTGAACLPGGTPETRGHGDPEATPRREAAEEAAAELADVVCVGYLSDPEEPSARVRHVATLTRLGAPPVDPATGRTHIRVLATPEQALELFDRGPSAGDQLAAVHRARAALGLPAAQPQPVTELGDPVVWDLVTE</sequence>
<dbReference type="PANTHER" id="PTHR43046:SF12">
    <property type="entry name" value="GDP-MANNOSE MANNOSYL HYDROLASE"/>
    <property type="match status" value="1"/>
</dbReference>
<organism evidence="6 7">
    <name type="scientific">Streptomyces zaomyceticus</name>
    <dbReference type="NCBI Taxonomy" id="68286"/>
    <lineage>
        <taxon>Bacteria</taxon>
        <taxon>Bacillati</taxon>
        <taxon>Actinomycetota</taxon>
        <taxon>Actinomycetes</taxon>
        <taxon>Kitasatosporales</taxon>
        <taxon>Streptomycetaceae</taxon>
        <taxon>Streptomyces</taxon>
    </lineage>
</organism>
<evidence type="ECO:0000313" key="7">
    <source>
        <dbReference type="Proteomes" id="UP001622594"/>
    </source>
</evidence>
<comment type="cofactor">
    <cofactor evidence="1">
        <name>Mg(2+)</name>
        <dbReference type="ChEBI" id="CHEBI:18420"/>
    </cofactor>
</comment>
<dbReference type="PROSITE" id="PS51462">
    <property type="entry name" value="NUDIX"/>
    <property type="match status" value="1"/>
</dbReference>
<dbReference type="EMBL" id="CP108188">
    <property type="protein sequence ID" value="WTR68412.1"/>
    <property type="molecule type" value="Genomic_DNA"/>
</dbReference>
<name>A0ABZ1L1L8_9ACTN</name>
<dbReference type="Pfam" id="PF00293">
    <property type="entry name" value="NUDIX"/>
    <property type="match status" value="1"/>
</dbReference>
<dbReference type="CDD" id="cd18876">
    <property type="entry name" value="NUDIX_Hydrolase"/>
    <property type="match status" value="1"/>
</dbReference>
<keyword evidence="7" id="KW-1185">Reference proteome</keyword>
<evidence type="ECO:0000259" key="5">
    <source>
        <dbReference type="PROSITE" id="PS51462"/>
    </source>
</evidence>
<evidence type="ECO:0000256" key="4">
    <source>
        <dbReference type="SAM" id="MobiDB-lite"/>
    </source>
</evidence>
<dbReference type="SUPFAM" id="SSF55811">
    <property type="entry name" value="Nudix"/>
    <property type="match status" value="2"/>
</dbReference>
<keyword evidence="2 6" id="KW-0378">Hydrolase</keyword>